<evidence type="ECO:0000256" key="1">
    <source>
        <dbReference type="SAM" id="MobiDB-lite"/>
    </source>
</evidence>
<dbReference type="InterPro" id="IPR036508">
    <property type="entry name" value="Chitin-bd_dom_sf"/>
</dbReference>
<dbReference type="Gene3D" id="2.170.140.10">
    <property type="entry name" value="Chitin binding domain"/>
    <property type="match status" value="1"/>
</dbReference>
<feature type="region of interest" description="Disordered" evidence="1">
    <location>
        <begin position="1"/>
        <end position="34"/>
    </location>
</feature>
<reference evidence="3" key="2">
    <citation type="submission" date="2020-05" db="UniProtKB">
        <authorList>
            <consortium name="EnsemblMetazoa"/>
        </authorList>
    </citation>
    <scope>IDENTIFICATION</scope>
    <source>
        <strain evidence="3">WRAIR2</strain>
    </source>
</reference>
<reference evidence="4" key="1">
    <citation type="submission" date="2013-03" db="EMBL/GenBank/DDBJ databases">
        <title>The Genome Sequence of Anopheles dirus WRAIR2.</title>
        <authorList>
            <consortium name="The Broad Institute Genomics Platform"/>
            <person name="Neafsey D.E."/>
            <person name="Walton C."/>
            <person name="Walker B."/>
            <person name="Young S.K."/>
            <person name="Zeng Q."/>
            <person name="Gargeya S."/>
            <person name="Fitzgerald M."/>
            <person name="Haas B."/>
            <person name="Abouelleil A."/>
            <person name="Allen A.W."/>
            <person name="Alvarado L."/>
            <person name="Arachchi H.M."/>
            <person name="Berlin A.M."/>
            <person name="Chapman S.B."/>
            <person name="Gainer-Dewar J."/>
            <person name="Goldberg J."/>
            <person name="Griggs A."/>
            <person name="Gujja S."/>
            <person name="Hansen M."/>
            <person name="Howarth C."/>
            <person name="Imamovic A."/>
            <person name="Ireland A."/>
            <person name="Larimer J."/>
            <person name="McCowan C."/>
            <person name="Murphy C."/>
            <person name="Pearson M."/>
            <person name="Poon T.W."/>
            <person name="Priest M."/>
            <person name="Roberts A."/>
            <person name="Saif S."/>
            <person name="Shea T."/>
            <person name="Sisk P."/>
            <person name="Sykes S."/>
            <person name="Wortman J."/>
            <person name="Nusbaum C."/>
            <person name="Birren B."/>
        </authorList>
    </citation>
    <scope>NUCLEOTIDE SEQUENCE [LARGE SCALE GENOMIC DNA]</scope>
    <source>
        <strain evidence="4">WRAIR2</strain>
    </source>
</reference>
<accession>A0A182MXF6</accession>
<evidence type="ECO:0000313" key="4">
    <source>
        <dbReference type="Proteomes" id="UP000075884"/>
    </source>
</evidence>
<dbReference type="VEuPathDB" id="VectorBase:ADIR000059"/>
<evidence type="ECO:0000313" key="3">
    <source>
        <dbReference type="EnsemblMetazoa" id="ADIR000059-PA"/>
    </source>
</evidence>
<dbReference type="GO" id="GO:0008061">
    <property type="term" value="F:chitin binding"/>
    <property type="evidence" value="ECO:0007669"/>
    <property type="project" value="InterPro"/>
</dbReference>
<evidence type="ECO:0000259" key="2">
    <source>
        <dbReference type="PROSITE" id="PS50940"/>
    </source>
</evidence>
<dbReference type="Proteomes" id="UP000075884">
    <property type="component" value="Unassembled WGS sequence"/>
</dbReference>
<feature type="compositionally biased region" description="Basic and acidic residues" evidence="1">
    <location>
        <begin position="1"/>
        <end position="10"/>
    </location>
</feature>
<keyword evidence="4" id="KW-1185">Reference proteome</keyword>
<protein>
    <recommendedName>
        <fullName evidence="2">Chitin-binding type-2 domain-containing protein</fullName>
    </recommendedName>
</protein>
<dbReference type="GO" id="GO:0005576">
    <property type="term" value="C:extracellular region"/>
    <property type="evidence" value="ECO:0007669"/>
    <property type="project" value="InterPro"/>
</dbReference>
<name>A0A182MXF6_9DIPT</name>
<dbReference type="SUPFAM" id="SSF57625">
    <property type="entry name" value="Invertebrate chitin-binding proteins"/>
    <property type="match status" value="1"/>
</dbReference>
<sequence>MAMHLRKETPEGTNPDIPDRTDEDNGSAGNDGYMVTTTSAPYFMTETYNPTTKASTTLRCPFAVKTPESRVTNEEHRRVPERPPERHDVEDPYFYELDPYCLTRHHVLVPVMPVILPQWCFAPDTPDFMCPRYDLGFHIAFAHETSRGMYYRCVYGQAVLFTCPNLHNWDDERKICALVTDFSQYHPHYYRTSPQLYDPVVHRHCQHCRRNFLIPQDVDPSAQCSDRMLLACNTDGTLSVYECPGFYFYDRRIQLRWFAEQERCDYPADVDGPWQR</sequence>
<feature type="domain" description="Chitin-binding type-2" evidence="2">
    <location>
        <begin position="127"/>
        <end position="176"/>
    </location>
</feature>
<dbReference type="AlphaFoldDB" id="A0A182MXF6"/>
<dbReference type="EnsemblMetazoa" id="ADIR000059-RA">
    <property type="protein sequence ID" value="ADIR000059-PA"/>
    <property type="gene ID" value="ADIR000059"/>
</dbReference>
<dbReference type="Pfam" id="PF01607">
    <property type="entry name" value="CBM_14"/>
    <property type="match status" value="1"/>
</dbReference>
<organism evidence="3 4">
    <name type="scientific">Anopheles dirus</name>
    <dbReference type="NCBI Taxonomy" id="7168"/>
    <lineage>
        <taxon>Eukaryota</taxon>
        <taxon>Metazoa</taxon>
        <taxon>Ecdysozoa</taxon>
        <taxon>Arthropoda</taxon>
        <taxon>Hexapoda</taxon>
        <taxon>Insecta</taxon>
        <taxon>Pterygota</taxon>
        <taxon>Neoptera</taxon>
        <taxon>Endopterygota</taxon>
        <taxon>Diptera</taxon>
        <taxon>Nematocera</taxon>
        <taxon>Culicoidea</taxon>
        <taxon>Culicidae</taxon>
        <taxon>Anophelinae</taxon>
        <taxon>Anopheles</taxon>
    </lineage>
</organism>
<proteinExistence type="predicted"/>
<dbReference type="PROSITE" id="PS50940">
    <property type="entry name" value="CHIT_BIND_II"/>
    <property type="match status" value="1"/>
</dbReference>
<dbReference type="InterPro" id="IPR002557">
    <property type="entry name" value="Chitin-bd_dom"/>
</dbReference>